<feature type="region of interest" description="Disordered" evidence="8">
    <location>
        <begin position="186"/>
        <end position="239"/>
    </location>
</feature>
<name>T0R4L5_SAPDV</name>
<dbReference type="VEuPathDB" id="FungiDB:SDRG_01285"/>
<feature type="domain" description="Pre-mRNA-splicing factor SLU7" evidence="9">
    <location>
        <begin position="146"/>
        <end position="420"/>
    </location>
</feature>
<evidence type="ECO:0000256" key="6">
    <source>
        <dbReference type="ARBA" id="ARBA00023242"/>
    </source>
</evidence>
<evidence type="ECO:0000256" key="2">
    <source>
        <dbReference type="ARBA" id="ARBA00007203"/>
    </source>
</evidence>
<evidence type="ECO:0000259" key="9">
    <source>
        <dbReference type="Pfam" id="PF11708"/>
    </source>
</evidence>
<dbReference type="OMA" id="KYAWESQ"/>
<comment type="subcellular location">
    <subcellularLocation>
        <location evidence="1 7">Nucleus</location>
    </subcellularLocation>
</comment>
<evidence type="ECO:0000256" key="8">
    <source>
        <dbReference type="SAM" id="MobiDB-lite"/>
    </source>
</evidence>
<evidence type="ECO:0000256" key="7">
    <source>
        <dbReference type="RuleBase" id="RU367071"/>
    </source>
</evidence>
<dbReference type="AlphaFoldDB" id="T0R4L5"/>
<evidence type="ECO:0000256" key="3">
    <source>
        <dbReference type="ARBA" id="ARBA00022664"/>
    </source>
</evidence>
<dbReference type="PANTHER" id="PTHR12942:SF2">
    <property type="entry name" value="PRE-MRNA-SPLICING FACTOR SLU7"/>
    <property type="match status" value="1"/>
</dbReference>
<dbReference type="STRING" id="1156394.T0R4L5"/>
<dbReference type="FunCoup" id="T0R4L5">
    <property type="interactions" value="561"/>
</dbReference>
<dbReference type="GO" id="GO:0030628">
    <property type="term" value="F:pre-mRNA 3'-splice site binding"/>
    <property type="evidence" value="ECO:0007669"/>
    <property type="project" value="UniProtKB-UniRule"/>
</dbReference>
<dbReference type="GO" id="GO:0005681">
    <property type="term" value="C:spliceosomal complex"/>
    <property type="evidence" value="ECO:0007669"/>
    <property type="project" value="UniProtKB-UniRule"/>
</dbReference>
<dbReference type="eggNOG" id="KOG2560">
    <property type="taxonomic scope" value="Eukaryota"/>
</dbReference>
<keyword evidence="4 7" id="KW-0747">Spliceosome</keyword>
<feature type="compositionally biased region" description="Basic residues" evidence="8">
    <location>
        <begin position="506"/>
        <end position="515"/>
    </location>
</feature>
<dbReference type="InterPro" id="IPR021715">
    <property type="entry name" value="Slu7_dom"/>
</dbReference>
<dbReference type="GeneID" id="19942012"/>
<accession>T0R4L5</accession>
<keyword evidence="5 7" id="KW-0508">mRNA splicing</keyword>
<evidence type="ECO:0000313" key="10">
    <source>
        <dbReference type="EMBL" id="EQC41310.1"/>
    </source>
</evidence>
<sequence>MNSSGDRMSASDFRKKKEIDEARKNGTLPPEKDADGNLINPHNPDYISKRPWYLGSSGPSLTHQINPKKDQVLSMQEADQLNVRAFKQTTTRRKFQKGACTNCGAMTHNAKECVERPRKVGAWKTNKDIAPDEVIIDVRSGQYGKLTFDAKRDAWLGYDNDEHQATIARFEKMEEARKQKRIEEMNEEFKDDNDQKGGKTKTTSDSDSDSDGEGSEDEEFVDKEGGRVIAQRVSRQGGVGGAEMKITARNLRIREDTAKYLRNLNPNSAYYDPKTRSMRDNPNPDLSAEDAAFMGDNFIRHSGDAVKLAKTQMFAWEATEHGVVAEGHLHPQATPSAAEFMRQQYEAKKAALEAEKRKAIIDKYGEQTKAPSKELLLASTEAYVEYSRDGRVVKGIEKAPAKSKYMEDVLENNHTQIWGSWYDKAARAWGFACCHSKVRKSYCTGDEGKAAAMASAKAAAAQEQVPVKEREMLVPSTKESTFALTARSELYGENTAPTLDDEKLKRAKAKAKKAKRAEDEADDVASKKRKYTSMHHDDVSAEDMEVYRLEKNKREDPMANFGNDTLLPE</sequence>
<dbReference type="EMBL" id="JH767134">
    <property type="protein sequence ID" value="EQC41310.1"/>
    <property type="molecule type" value="Genomic_DNA"/>
</dbReference>
<protein>
    <recommendedName>
        <fullName evidence="7">Pre-mRNA-splicing factor SLU7</fullName>
    </recommendedName>
</protein>
<feature type="compositionally biased region" description="Basic and acidic residues" evidence="8">
    <location>
        <begin position="534"/>
        <end position="557"/>
    </location>
</feature>
<proteinExistence type="inferred from homology"/>
<dbReference type="InParanoid" id="T0R4L5"/>
<dbReference type="InterPro" id="IPR039974">
    <property type="entry name" value="Splicing_factor_SLU7"/>
</dbReference>
<dbReference type="OrthoDB" id="249612at2759"/>
<dbReference type="PANTHER" id="PTHR12942">
    <property type="entry name" value="STEP II SPLICING FACTOR SLU7"/>
    <property type="match status" value="1"/>
</dbReference>
<dbReference type="Pfam" id="PF11708">
    <property type="entry name" value="Slu7"/>
    <property type="match status" value="1"/>
</dbReference>
<organism evidence="10 11">
    <name type="scientific">Saprolegnia diclina (strain VS20)</name>
    <dbReference type="NCBI Taxonomy" id="1156394"/>
    <lineage>
        <taxon>Eukaryota</taxon>
        <taxon>Sar</taxon>
        <taxon>Stramenopiles</taxon>
        <taxon>Oomycota</taxon>
        <taxon>Saprolegniomycetes</taxon>
        <taxon>Saprolegniales</taxon>
        <taxon>Saprolegniaceae</taxon>
        <taxon>Saprolegnia</taxon>
    </lineage>
</organism>
<feature type="region of interest" description="Disordered" evidence="8">
    <location>
        <begin position="1"/>
        <end position="43"/>
    </location>
</feature>
<comment type="subunit">
    <text evidence="7">Associated with the spliceosome.</text>
</comment>
<evidence type="ECO:0000256" key="5">
    <source>
        <dbReference type="ARBA" id="ARBA00023187"/>
    </source>
</evidence>
<feature type="compositionally biased region" description="Acidic residues" evidence="8">
    <location>
        <begin position="206"/>
        <end position="221"/>
    </location>
</feature>
<evidence type="ECO:0000313" key="11">
    <source>
        <dbReference type="Proteomes" id="UP000030762"/>
    </source>
</evidence>
<reference evidence="10 11" key="1">
    <citation type="submission" date="2012-04" db="EMBL/GenBank/DDBJ databases">
        <title>The Genome Sequence of Saprolegnia declina VS20.</title>
        <authorList>
            <consortium name="The Broad Institute Genome Sequencing Platform"/>
            <person name="Russ C."/>
            <person name="Nusbaum C."/>
            <person name="Tyler B."/>
            <person name="van West P."/>
            <person name="Dieguez-Uribeondo J."/>
            <person name="de Bruijn I."/>
            <person name="Tripathy S."/>
            <person name="Jiang R."/>
            <person name="Young S.K."/>
            <person name="Zeng Q."/>
            <person name="Gargeya S."/>
            <person name="Fitzgerald M."/>
            <person name="Haas B."/>
            <person name="Abouelleil A."/>
            <person name="Alvarado L."/>
            <person name="Arachchi H.M."/>
            <person name="Berlin A."/>
            <person name="Chapman S.B."/>
            <person name="Goldberg J."/>
            <person name="Griggs A."/>
            <person name="Gujja S."/>
            <person name="Hansen M."/>
            <person name="Howarth C."/>
            <person name="Imamovic A."/>
            <person name="Larimer J."/>
            <person name="McCowen C."/>
            <person name="Montmayeur A."/>
            <person name="Murphy C."/>
            <person name="Neiman D."/>
            <person name="Pearson M."/>
            <person name="Priest M."/>
            <person name="Roberts A."/>
            <person name="Saif S."/>
            <person name="Shea T."/>
            <person name="Sisk P."/>
            <person name="Sykes S."/>
            <person name="Wortman J."/>
            <person name="Nusbaum C."/>
            <person name="Birren B."/>
        </authorList>
    </citation>
    <scope>NUCLEOTIDE SEQUENCE [LARGE SCALE GENOMIC DNA]</scope>
    <source>
        <strain evidence="10 11">VS20</strain>
    </source>
</reference>
<feature type="compositionally biased region" description="Basic and acidic residues" evidence="8">
    <location>
        <begin position="186"/>
        <end position="197"/>
    </location>
</feature>
<dbReference type="GO" id="GO:0000398">
    <property type="term" value="P:mRNA splicing, via spliceosome"/>
    <property type="evidence" value="ECO:0007669"/>
    <property type="project" value="UniProtKB-UniRule"/>
</dbReference>
<evidence type="ECO:0000256" key="1">
    <source>
        <dbReference type="ARBA" id="ARBA00004123"/>
    </source>
</evidence>
<feature type="compositionally biased region" description="Basic and acidic residues" evidence="8">
    <location>
        <begin position="12"/>
        <end position="35"/>
    </location>
</feature>
<dbReference type="Proteomes" id="UP000030762">
    <property type="component" value="Unassembled WGS sequence"/>
</dbReference>
<dbReference type="RefSeq" id="XP_008605024.1">
    <property type="nucleotide sequence ID" value="XM_008606802.1"/>
</dbReference>
<comment type="similarity">
    <text evidence="2 7">Belongs to the SLU7 family.</text>
</comment>
<comment type="function">
    <text evidence="7">Involved in pre-mRNA splicing.</text>
</comment>
<keyword evidence="11" id="KW-1185">Reference proteome</keyword>
<keyword evidence="6 7" id="KW-0539">Nucleus</keyword>
<gene>
    <name evidence="10" type="ORF">SDRG_01285</name>
</gene>
<feature type="region of interest" description="Disordered" evidence="8">
    <location>
        <begin position="506"/>
        <end position="569"/>
    </location>
</feature>
<evidence type="ECO:0000256" key="4">
    <source>
        <dbReference type="ARBA" id="ARBA00022728"/>
    </source>
</evidence>
<keyword evidence="3 7" id="KW-0507">mRNA processing</keyword>